<organism evidence="4 5">
    <name type="scientific">Sitophilus oryzae</name>
    <name type="common">Rice weevil</name>
    <name type="synonym">Curculio oryzae</name>
    <dbReference type="NCBI Taxonomy" id="7048"/>
    <lineage>
        <taxon>Eukaryota</taxon>
        <taxon>Metazoa</taxon>
        <taxon>Ecdysozoa</taxon>
        <taxon>Arthropoda</taxon>
        <taxon>Hexapoda</taxon>
        <taxon>Insecta</taxon>
        <taxon>Pterygota</taxon>
        <taxon>Neoptera</taxon>
        <taxon>Endopterygota</taxon>
        <taxon>Coleoptera</taxon>
        <taxon>Polyphaga</taxon>
        <taxon>Cucujiformia</taxon>
        <taxon>Curculionidae</taxon>
        <taxon>Dryophthorinae</taxon>
        <taxon>Sitophilus</taxon>
    </lineage>
</organism>
<gene>
    <name evidence="5" type="primary">LOC115879376</name>
</gene>
<keyword evidence="1" id="KW-0863">Zinc-finger</keyword>
<dbReference type="PANTHER" id="PTHR45762">
    <property type="entry name" value="ZINC FINGER RNA-BINDING PROTEIN"/>
    <property type="match status" value="1"/>
</dbReference>
<dbReference type="GeneID" id="115879376"/>
<dbReference type="Proteomes" id="UP000504635">
    <property type="component" value="Unplaced"/>
</dbReference>
<keyword evidence="1" id="KW-0479">Metal-binding</keyword>
<keyword evidence="4" id="KW-1185">Reference proteome</keyword>
<evidence type="ECO:0000256" key="2">
    <source>
        <dbReference type="SAM" id="MobiDB-lite"/>
    </source>
</evidence>
<dbReference type="Pfam" id="PF12874">
    <property type="entry name" value="zf-met"/>
    <property type="match status" value="1"/>
</dbReference>
<evidence type="ECO:0000256" key="1">
    <source>
        <dbReference type="PROSITE-ProRule" id="PRU00042"/>
    </source>
</evidence>
<dbReference type="PROSITE" id="PS50157">
    <property type="entry name" value="ZINC_FINGER_C2H2_2"/>
    <property type="match status" value="1"/>
</dbReference>
<dbReference type="AlphaFoldDB" id="A0A6J2XMC8"/>
<dbReference type="SUPFAM" id="SSF57667">
    <property type="entry name" value="beta-beta-alpha zinc fingers"/>
    <property type="match status" value="2"/>
</dbReference>
<dbReference type="OrthoDB" id="8898434at2759"/>
<feature type="region of interest" description="Disordered" evidence="2">
    <location>
        <begin position="247"/>
        <end position="267"/>
    </location>
</feature>
<dbReference type="PANTHER" id="PTHR45762:SF3">
    <property type="entry name" value="ZINC-FINGER PROTEIN AT 72D, ISOFORM B"/>
    <property type="match status" value="1"/>
</dbReference>
<dbReference type="InterPro" id="IPR003604">
    <property type="entry name" value="Matrin/U1-like-C_Znf_C2H2"/>
</dbReference>
<accession>A0A6J2XMC8</accession>
<sequence length="452" mass="51726">MATTYVNLLRCQQCDVIYIGNEVYAAHIQGTQHQRTTLEYTKQGIPIPPQEPDIIVGAIVRFDSRLRCRLCHETFARNDDYVRHIRGRKHHKVTLMYIKMDMPIPPQVPKIIVGMRESGEQPENLTMLAPALDPIIYSRAVNFLRCQLCHTTCNAKKDYHAHIQSFKHEKMRLLYTWLGMPIPTEDPEVTVAWRRAREYQKIKKKNVKLVQSESLTQTDTSMATANVGEPDSYCVTGVQEVAVAQEAAPDSKEEDVSDGIPDPDIQSPGQDYIEEIKNGKVIMFNCKLCECHFKVPDAKKMHMTSRRHELQYKKKVNPDLIVDEDYLWVDVKSSLSDNNFREDKSGGLEASPSESDSNGEATLNEDDTDEDRISRPDIQASNQDCIEDIKNDEGKVIGFNCKLCEFYFDVPDAKKMHMKGRKHRRQYKKKVNPDLVVDGKTEEELQSSCSVL</sequence>
<feature type="region of interest" description="Disordered" evidence="2">
    <location>
        <begin position="339"/>
        <end position="379"/>
    </location>
</feature>
<dbReference type="Gene3D" id="3.30.160.60">
    <property type="entry name" value="Classic Zinc Finger"/>
    <property type="match status" value="1"/>
</dbReference>
<dbReference type="SMART" id="SM00451">
    <property type="entry name" value="ZnF_U1"/>
    <property type="match status" value="5"/>
</dbReference>
<dbReference type="InterPro" id="IPR013087">
    <property type="entry name" value="Znf_C2H2_type"/>
</dbReference>
<keyword evidence="1" id="KW-0862">Zinc</keyword>
<evidence type="ECO:0000313" key="5">
    <source>
        <dbReference type="RefSeq" id="XP_030752025.1"/>
    </source>
</evidence>
<dbReference type="InterPro" id="IPR036236">
    <property type="entry name" value="Znf_C2H2_sf"/>
</dbReference>
<evidence type="ECO:0000259" key="3">
    <source>
        <dbReference type="PROSITE" id="PS50157"/>
    </source>
</evidence>
<reference evidence="5" key="1">
    <citation type="submission" date="2025-08" db="UniProtKB">
        <authorList>
            <consortium name="RefSeq"/>
        </authorList>
    </citation>
    <scope>IDENTIFICATION</scope>
    <source>
        <tissue evidence="5">Gonads</tissue>
    </source>
</reference>
<feature type="compositionally biased region" description="Polar residues" evidence="2">
    <location>
        <begin position="352"/>
        <end position="361"/>
    </location>
</feature>
<dbReference type="GO" id="GO:0003727">
    <property type="term" value="F:single-stranded RNA binding"/>
    <property type="evidence" value="ECO:0007669"/>
    <property type="project" value="TreeGrafter"/>
</dbReference>
<name>A0A6J2XMC8_SITOR</name>
<evidence type="ECO:0000313" key="4">
    <source>
        <dbReference type="Proteomes" id="UP000504635"/>
    </source>
</evidence>
<dbReference type="PROSITE" id="PS00028">
    <property type="entry name" value="ZINC_FINGER_C2H2_1"/>
    <property type="match status" value="2"/>
</dbReference>
<feature type="domain" description="C2H2-type" evidence="3">
    <location>
        <begin position="66"/>
        <end position="90"/>
    </location>
</feature>
<dbReference type="InParanoid" id="A0A6J2XMC8"/>
<dbReference type="GO" id="GO:0071011">
    <property type="term" value="C:precatalytic spliceosome"/>
    <property type="evidence" value="ECO:0007669"/>
    <property type="project" value="TreeGrafter"/>
</dbReference>
<dbReference type="SMART" id="SM00355">
    <property type="entry name" value="ZnF_C2H2"/>
    <property type="match status" value="5"/>
</dbReference>
<protein>
    <submittedName>
        <fullName evidence="5">Zinc finger RNA-binding protein-like</fullName>
    </submittedName>
</protein>
<dbReference type="RefSeq" id="XP_030752025.1">
    <property type="nucleotide sequence ID" value="XM_030896165.1"/>
</dbReference>
<proteinExistence type="predicted"/>
<dbReference type="GO" id="GO:0008270">
    <property type="term" value="F:zinc ion binding"/>
    <property type="evidence" value="ECO:0007669"/>
    <property type="project" value="UniProtKB-KW"/>
</dbReference>
<dbReference type="KEGG" id="soy:115879376"/>
<dbReference type="GO" id="GO:0003725">
    <property type="term" value="F:double-stranded RNA binding"/>
    <property type="evidence" value="ECO:0007669"/>
    <property type="project" value="TreeGrafter"/>
</dbReference>